<evidence type="ECO:0000313" key="2">
    <source>
        <dbReference type="EMBL" id="CAB4725203.1"/>
    </source>
</evidence>
<feature type="region of interest" description="Disordered" evidence="1">
    <location>
        <begin position="1"/>
        <end position="20"/>
    </location>
</feature>
<gene>
    <name evidence="2" type="ORF">UFOPK2602_02019</name>
</gene>
<sequence length="246" mass="25508">MASASACSRDKPTDPAAEFASDSTRRCSSTSCCRCVSTADWAVTATCTAAAAACIWERSAADSRLPSRSAARRPVRAMAAPAAALAARCFSSTSSNSSRRRLMSATDGSTAAHAGGTSASALSEARASCWRRNAPTPAITRAISACSACIAASCFPISETRPASTAMRCCSATTCSGLFSASRMRATSAFSSWLRLLRNTSSSLSLPMSQSTWARGSSVEVDPPLANLENSAEKSFSVPEELRSTP</sequence>
<accession>A0A6J6RRH8</accession>
<dbReference type="EMBL" id="CAEZXX010000180">
    <property type="protein sequence ID" value="CAB4725203.1"/>
    <property type="molecule type" value="Genomic_DNA"/>
</dbReference>
<name>A0A6J6RRH8_9ZZZZ</name>
<dbReference type="AlphaFoldDB" id="A0A6J6RRH8"/>
<evidence type="ECO:0000256" key="1">
    <source>
        <dbReference type="SAM" id="MobiDB-lite"/>
    </source>
</evidence>
<proteinExistence type="predicted"/>
<protein>
    <submittedName>
        <fullName evidence="2">Unannotated protein</fullName>
    </submittedName>
</protein>
<organism evidence="2">
    <name type="scientific">freshwater metagenome</name>
    <dbReference type="NCBI Taxonomy" id="449393"/>
    <lineage>
        <taxon>unclassified sequences</taxon>
        <taxon>metagenomes</taxon>
        <taxon>ecological metagenomes</taxon>
    </lineage>
</organism>
<reference evidence="2" key="1">
    <citation type="submission" date="2020-05" db="EMBL/GenBank/DDBJ databases">
        <authorList>
            <person name="Chiriac C."/>
            <person name="Salcher M."/>
            <person name="Ghai R."/>
            <person name="Kavagutti S V."/>
        </authorList>
    </citation>
    <scope>NUCLEOTIDE SEQUENCE</scope>
</reference>